<dbReference type="GO" id="GO:0043709">
    <property type="term" value="P:cell adhesion involved in single-species biofilm formation"/>
    <property type="evidence" value="ECO:0007669"/>
    <property type="project" value="TreeGrafter"/>
</dbReference>
<evidence type="ECO:0000256" key="6">
    <source>
        <dbReference type="ARBA" id="ARBA00023136"/>
    </source>
</evidence>
<dbReference type="InterPro" id="IPR043128">
    <property type="entry name" value="Rev_trsase/Diguanyl_cyclase"/>
</dbReference>
<evidence type="ECO:0000259" key="11">
    <source>
        <dbReference type="PROSITE" id="PS50887"/>
    </source>
</evidence>
<feature type="transmembrane region" description="Helical" evidence="8">
    <location>
        <begin position="61"/>
        <end position="84"/>
    </location>
</feature>
<keyword evidence="3" id="KW-1003">Cell membrane</keyword>
<dbReference type="Pfam" id="PF00990">
    <property type="entry name" value="GGDEF"/>
    <property type="match status" value="1"/>
</dbReference>
<evidence type="ECO:0000313" key="13">
    <source>
        <dbReference type="Proteomes" id="UP000519897"/>
    </source>
</evidence>
<dbReference type="InterPro" id="IPR000700">
    <property type="entry name" value="PAS-assoc_C"/>
</dbReference>
<evidence type="ECO:0000259" key="10">
    <source>
        <dbReference type="PROSITE" id="PS50113"/>
    </source>
</evidence>
<evidence type="ECO:0000256" key="7">
    <source>
        <dbReference type="ARBA" id="ARBA00034247"/>
    </source>
</evidence>
<keyword evidence="4 8" id="KW-0812">Transmembrane</keyword>
<dbReference type="GO" id="GO:0005886">
    <property type="term" value="C:plasma membrane"/>
    <property type="evidence" value="ECO:0007669"/>
    <property type="project" value="UniProtKB-SubCell"/>
</dbReference>
<dbReference type="PROSITE" id="PS50112">
    <property type="entry name" value="PAS"/>
    <property type="match status" value="1"/>
</dbReference>
<dbReference type="Pfam" id="PF12860">
    <property type="entry name" value="PAS_7"/>
    <property type="match status" value="1"/>
</dbReference>
<dbReference type="Gene3D" id="3.30.70.270">
    <property type="match status" value="1"/>
</dbReference>
<name>A0A7W6PT51_9HYPH</name>
<dbReference type="SUPFAM" id="SSF55073">
    <property type="entry name" value="Nucleotide cyclase"/>
    <property type="match status" value="1"/>
</dbReference>
<comment type="caution">
    <text evidence="12">The sequence shown here is derived from an EMBL/GenBank/DDBJ whole genome shotgun (WGS) entry which is preliminary data.</text>
</comment>
<dbReference type="EC" id="2.7.7.65" evidence="2"/>
<evidence type="ECO:0000256" key="4">
    <source>
        <dbReference type="ARBA" id="ARBA00022692"/>
    </source>
</evidence>
<dbReference type="InterPro" id="IPR050469">
    <property type="entry name" value="Diguanylate_Cyclase"/>
</dbReference>
<evidence type="ECO:0000256" key="5">
    <source>
        <dbReference type="ARBA" id="ARBA00022989"/>
    </source>
</evidence>
<dbReference type="PROSITE" id="PS50113">
    <property type="entry name" value="PAC"/>
    <property type="match status" value="1"/>
</dbReference>
<feature type="transmembrane region" description="Helical" evidence="8">
    <location>
        <begin position="36"/>
        <end position="55"/>
    </location>
</feature>
<dbReference type="AlphaFoldDB" id="A0A7W6PT51"/>
<protein>
    <recommendedName>
        <fullName evidence="2">diguanylate cyclase</fullName>
        <ecNumber evidence="2">2.7.7.65</ecNumber>
    </recommendedName>
</protein>
<evidence type="ECO:0000259" key="9">
    <source>
        <dbReference type="PROSITE" id="PS50112"/>
    </source>
</evidence>
<dbReference type="Gene3D" id="3.30.450.20">
    <property type="entry name" value="PAS domain"/>
    <property type="match status" value="2"/>
</dbReference>
<feature type="domain" description="GGDEF" evidence="11">
    <location>
        <begin position="453"/>
        <end position="590"/>
    </location>
</feature>
<feature type="transmembrane region" description="Helical" evidence="8">
    <location>
        <begin position="6"/>
        <end position="24"/>
    </location>
</feature>
<dbReference type="NCBIfam" id="TIGR00229">
    <property type="entry name" value="sensory_box"/>
    <property type="match status" value="1"/>
</dbReference>
<dbReference type="Pfam" id="PF08448">
    <property type="entry name" value="PAS_4"/>
    <property type="match status" value="1"/>
</dbReference>
<dbReference type="InterPro" id="IPR029787">
    <property type="entry name" value="Nucleotide_cyclase"/>
</dbReference>
<keyword evidence="13" id="KW-1185">Reference proteome</keyword>
<dbReference type="CDD" id="cd00130">
    <property type="entry name" value="PAS"/>
    <property type="match status" value="1"/>
</dbReference>
<dbReference type="InterPro" id="IPR013656">
    <property type="entry name" value="PAS_4"/>
</dbReference>
<gene>
    <name evidence="12" type="ORF">GGQ72_004244</name>
</gene>
<dbReference type="EMBL" id="JACIEC010000010">
    <property type="protein sequence ID" value="MBB4145679.1"/>
    <property type="molecule type" value="Genomic_DNA"/>
</dbReference>
<dbReference type="Proteomes" id="UP000519897">
    <property type="component" value="Unassembled WGS sequence"/>
</dbReference>
<accession>A0A7W6PT51</accession>
<dbReference type="SMART" id="SM00091">
    <property type="entry name" value="PAS"/>
    <property type="match status" value="1"/>
</dbReference>
<dbReference type="GO" id="GO:1902201">
    <property type="term" value="P:negative regulation of bacterial-type flagellum-dependent cell motility"/>
    <property type="evidence" value="ECO:0007669"/>
    <property type="project" value="TreeGrafter"/>
</dbReference>
<evidence type="ECO:0000256" key="2">
    <source>
        <dbReference type="ARBA" id="ARBA00012528"/>
    </source>
</evidence>
<dbReference type="InterPro" id="IPR035965">
    <property type="entry name" value="PAS-like_dom_sf"/>
</dbReference>
<comment type="catalytic activity">
    <reaction evidence="7">
        <text>2 GTP = 3',3'-c-di-GMP + 2 diphosphate</text>
        <dbReference type="Rhea" id="RHEA:24898"/>
        <dbReference type="ChEBI" id="CHEBI:33019"/>
        <dbReference type="ChEBI" id="CHEBI:37565"/>
        <dbReference type="ChEBI" id="CHEBI:58805"/>
        <dbReference type="EC" id="2.7.7.65"/>
    </reaction>
</comment>
<evidence type="ECO:0000256" key="3">
    <source>
        <dbReference type="ARBA" id="ARBA00022475"/>
    </source>
</evidence>
<reference evidence="12 13" key="1">
    <citation type="submission" date="2020-08" db="EMBL/GenBank/DDBJ databases">
        <title>Genomic Encyclopedia of Type Strains, Phase IV (KMG-IV): sequencing the most valuable type-strain genomes for metagenomic binning, comparative biology and taxonomic classification.</title>
        <authorList>
            <person name="Goeker M."/>
        </authorList>
    </citation>
    <scope>NUCLEOTIDE SEQUENCE [LARGE SCALE GENOMIC DNA]</scope>
    <source>
        <strain evidence="12 13">DSM 29514</strain>
    </source>
</reference>
<evidence type="ECO:0000313" key="12">
    <source>
        <dbReference type="EMBL" id="MBB4145679.1"/>
    </source>
</evidence>
<dbReference type="FunFam" id="3.30.70.270:FF:000001">
    <property type="entry name" value="Diguanylate cyclase domain protein"/>
    <property type="match status" value="1"/>
</dbReference>
<dbReference type="NCBIfam" id="TIGR00254">
    <property type="entry name" value="GGDEF"/>
    <property type="match status" value="1"/>
</dbReference>
<feature type="domain" description="PAS" evidence="9">
    <location>
        <begin position="161"/>
        <end position="233"/>
    </location>
</feature>
<evidence type="ECO:0000256" key="8">
    <source>
        <dbReference type="SAM" id="Phobius"/>
    </source>
</evidence>
<feature type="transmembrane region" description="Helical" evidence="8">
    <location>
        <begin position="96"/>
        <end position="116"/>
    </location>
</feature>
<dbReference type="InterPro" id="IPR000014">
    <property type="entry name" value="PAS"/>
</dbReference>
<dbReference type="PANTHER" id="PTHR45138:SF9">
    <property type="entry name" value="DIGUANYLATE CYCLASE DGCM-RELATED"/>
    <property type="match status" value="1"/>
</dbReference>
<evidence type="ECO:0000256" key="1">
    <source>
        <dbReference type="ARBA" id="ARBA00004651"/>
    </source>
</evidence>
<comment type="subcellular location">
    <subcellularLocation>
        <location evidence="1">Cell membrane</location>
        <topology evidence="1">Multi-pass membrane protein</topology>
    </subcellularLocation>
</comment>
<dbReference type="PROSITE" id="PS50887">
    <property type="entry name" value="GGDEF"/>
    <property type="match status" value="1"/>
</dbReference>
<dbReference type="CDD" id="cd01949">
    <property type="entry name" value="GGDEF"/>
    <property type="match status" value="1"/>
</dbReference>
<organism evidence="12 13">
    <name type="scientific">Rhizobium rhizoryzae</name>
    <dbReference type="NCBI Taxonomy" id="451876"/>
    <lineage>
        <taxon>Bacteria</taxon>
        <taxon>Pseudomonadati</taxon>
        <taxon>Pseudomonadota</taxon>
        <taxon>Alphaproteobacteria</taxon>
        <taxon>Hyphomicrobiales</taxon>
        <taxon>Rhizobiaceae</taxon>
        <taxon>Rhizobium/Agrobacterium group</taxon>
        <taxon>Rhizobium</taxon>
    </lineage>
</organism>
<dbReference type="Pfam" id="PF07694">
    <property type="entry name" value="5TM-5TMR_LYT"/>
    <property type="match status" value="1"/>
</dbReference>
<dbReference type="GO" id="GO:0000155">
    <property type="term" value="F:phosphorelay sensor kinase activity"/>
    <property type="evidence" value="ECO:0007669"/>
    <property type="project" value="InterPro"/>
</dbReference>
<feature type="domain" description="PAC" evidence="10">
    <location>
        <begin position="235"/>
        <end position="287"/>
    </location>
</feature>
<sequence>MRSLTFGVVMSVGVLAVMALPFHFREGVYLDTRYTFLALSGFFAGPWAAVLPLLTAIARRIAIGGTGLSIALPHIVAATTFGLVGHKFARNHIPSFKMLIVLACAVAASGTLGFYWALPPQIWWQVTTGTVLPFAAILFGATLLSAGALTQELHRHTATIENRIYRAIIEALPDCLNAKDVAGRFIVANPATAKLMGAKTSADLQGKTDADFYPAETAETFRRAEIEMMAKGEPIRIRQNFIRNDGQETWLSTLKAPLRDEFGNLIGLITHNKEVTEQRHLELALTETRARLESAISSMADGLAMFDSEGRLVYQNEKHGDLFPLTADLRKPGIHLRDIVKASLERGEIPMTGECVDKLADQTVHALLSPGDRTFPLTNGRWVETRTRLAGNGSTTIVFSDITENRQREQELCKLNARLAALADTDGLTGVANRRAFDRAIEELTKGANRQARDVGLLMIDVDHFKAFNDTYGHPAGDQCLRRVAETIASLIGTSSGAMLARYGGEEFAVILPGMSATETIEVAQWICRALRDLAIDHVGSDKGVVTASVGATTWLETSTRDVGQFLRRADQALYEAKSAGRSCVRGLNRPRAA</sequence>
<dbReference type="GO" id="GO:0071555">
    <property type="term" value="P:cell wall organization"/>
    <property type="evidence" value="ECO:0007669"/>
    <property type="project" value="InterPro"/>
</dbReference>
<keyword evidence="5 8" id="KW-1133">Transmembrane helix</keyword>
<dbReference type="SMART" id="SM00267">
    <property type="entry name" value="GGDEF"/>
    <property type="match status" value="1"/>
</dbReference>
<keyword evidence="6 8" id="KW-0472">Membrane</keyword>
<proteinExistence type="predicted"/>
<dbReference type="InterPro" id="IPR000160">
    <property type="entry name" value="GGDEF_dom"/>
</dbReference>
<dbReference type="SUPFAM" id="SSF55785">
    <property type="entry name" value="PYP-like sensor domain (PAS domain)"/>
    <property type="match status" value="2"/>
</dbReference>
<dbReference type="InterPro" id="IPR011620">
    <property type="entry name" value="Sig_transdc_His_kinase_LytS_TM"/>
</dbReference>
<dbReference type="GO" id="GO:0052621">
    <property type="term" value="F:diguanylate cyclase activity"/>
    <property type="evidence" value="ECO:0007669"/>
    <property type="project" value="UniProtKB-EC"/>
</dbReference>
<feature type="transmembrane region" description="Helical" evidence="8">
    <location>
        <begin position="122"/>
        <end position="146"/>
    </location>
</feature>
<dbReference type="PANTHER" id="PTHR45138">
    <property type="entry name" value="REGULATORY COMPONENTS OF SENSORY TRANSDUCTION SYSTEM"/>
    <property type="match status" value="1"/>
</dbReference>